<proteinExistence type="predicted"/>
<feature type="region of interest" description="Disordered" evidence="1">
    <location>
        <begin position="312"/>
        <end position="421"/>
    </location>
</feature>
<feature type="compositionally biased region" description="Low complexity" evidence="1">
    <location>
        <begin position="104"/>
        <end position="117"/>
    </location>
</feature>
<evidence type="ECO:0000256" key="1">
    <source>
        <dbReference type="SAM" id="MobiDB-lite"/>
    </source>
</evidence>
<organism evidence="2 3">
    <name type="scientific">Coprinopsis marcescibilis</name>
    <name type="common">Agaric fungus</name>
    <name type="synonym">Psathyrella marcescibilis</name>
    <dbReference type="NCBI Taxonomy" id="230819"/>
    <lineage>
        <taxon>Eukaryota</taxon>
        <taxon>Fungi</taxon>
        <taxon>Dikarya</taxon>
        <taxon>Basidiomycota</taxon>
        <taxon>Agaricomycotina</taxon>
        <taxon>Agaricomycetes</taxon>
        <taxon>Agaricomycetidae</taxon>
        <taxon>Agaricales</taxon>
        <taxon>Agaricineae</taxon>
        <taxon>Psathyrellaceae</taxon>
        <taxon>Coprinopsis</taxon>
    </lineage>
</organism>
<dbReference type="OrthoDB" id="3263422at2759"/>
<feature type="compositionally biased region" description="Low complexity" evidence="1">
    <location>
        <begin position="312"/>
        <end position="332"/>
    </location>
</feature>
<feature type="region of interest" description="Disordered" evidence="1">
    <location>
        <begin position="96"/>
        <end position="119"/>
    </location>
</feature>
<evidence type="ECO:0000313" key="2">
    <source>
        <dbReference type="EMBL" id="TFK22477.1"/>
    </source>
</evidence>
<protein>
    <submittedName>
        <fullName evidence="2">Uncharacterized protein</fullName>
    </submittedName>
</protein>
<dbReference type="AlphaFoldDB" id="A0A5C3KQI4"/>
<evidence type="ECO:0000313" key="3">
    <source>
        <dbReference type="Proteomes" id="UP000307440"/>
    </source>
</evidence>
<gene>
    <name evidence="2" type="ORF">FA15DRAFT_706355</name>
</gene>
<feature type="region of interest" description="Disordered" evidence="1">
    <location>
        <begin position="433"/>
        <end position="458"/>
    </location>
</feature>
<feature type="compositionally biased region" description="Basic and acidic residues" evidence="1">
    <location>
        <begin position="408"/>
        <end position="417"/>
    </location>
</feature>
<keyword evidence="3" id="KW-1185">Reference proteome</keyword>
<reference evidence="2 3" key="1">
    <citation type="journal article" date="2019" name="Nat. Ecol. Evol.">
        <title>Megaphylogeny resolves global patterns of mushroom evolution.</title>
        <authorList>
            <person name="Varga T."/>
            <person name="Krizsan K."/>
            <person name="Foldi C."/>
            <person name="Dima B."/>
            <person name="Sanchez-Garcia M."/>
            <person name="Sanchez-Ramirez S."/>
            <person name="Szollosi G.J."/>
            <person name="Szarkandi J.G."/>
            <person name="Papp V."/>
            <person name="Albert L."/>
            <person name="Andreopoulos W."/>
            <person name="Angelini C."/>
            <person name="Antonin V."/>
            <person name="Barry K.W."/>
            <person name="Bougher N.L."/>
            <person name="Buchanan P."/>
            <person name="Buyck B."/>
            <person name="Bense V."/>
            <person name="Catcheside P."/>
            <person name="Chovatia M."/>
            <person name="Cooper J."/>
            <person name="Damon W."/>
            <person name="Desjardin D."/>
            <person name="Finy P."/>
            <person name="Geml J."/>
            <person name="Haridas S."/>
            <person name="Hughes K."/>
            <person name="Justo A."/>
            <person name="Karasinski D."/>
            <person name="Kautmanova I."/>
            <person name="Kiss B."/>
            <person name="Kocsube S."/>
            <person name="Kotiranta H."/>
            <person name="LaButti K.M."/>
            <person name="Lechner B.E."/>
            <person name="Liimatainen K."/>
            <person name="Lipzen A."/>
            <person name="Lukacs Z."/>
            <person name="Mihaltcheva S."/>
            <person name="Morgado L.N."/>
            <person name="Niskanen T."/>
            <person name="Noordeloos M.E."/>
            <person name="Ohm R.A."/>
            <person name="Ortiz-Santana B."/>
            <person name="Ovrebo C."/>
            <person name="Racz N."/>
            <person name="Riley R."/>
            <person name="Savchenko A."/>
            <person name="Shiryaev A."/>
            <person name="Soop K."/>
            <person name="Spirin V."/>
            <person name="Szebenyi C."/>
            <person name="Tomsovsky M."/>
            <person name="Tulloss R.E."/>
            <person name="Uehling J."/>
            <person name="Grigoriev I.V."/>
            <person name="Vagvolgyi C."/>
            <person name="Papp T."/>
            <person name="Martin F.M."/>
            <person name="Miettinen O."/>
            <person name="Hibbett D.S."/>
            <person name="Nagy L.G."/>
        </authorList>
    </citation>
    <scope>NUCLEOTIDE SEQUENCE [LARGE SCALE GENOMIC DNA]</scope>
    <source>
        <strain evidence="2 3">CBS 121175</strain>
    </source>
</reference>
<dbReference type="Proteomes" id="UP000307440">
    <property type="component" value="Unassembled WGS sequence"/>
</dbReference>
<accession>A0A5C3KQI4</accession>
<feature type="compositionally biased region" description="Polar residues" evidence="1">
    <location>
        <begin position="357"/>
        <end position="405"/>
    </location>
</feature>
<name>A0A5C3KQI4_COPMA</name>
<dbReference type="EMBL" id="ML210240">
    <property type="protein sequence ID" value="TFK22477.1"/>
    <property type="molecule type" value="Genomic_DNA"/>
</dbReference>
<sequence>MSKPISFVQRFESERPDSQDLEFIGMSRTSSSQDSRGFGFELPNSNDMGNSSYRTLWAEYMRVSHELTAVTTRYEQGKETIGRLEAMVERLLQSPTPHAPAIHGSGPSPTGSSAGSSHVETGIEKLQNMLNQLNRNSPLGPQPVQGELQYAMCTYWTKDDLKDATNRSANSNENGPERWEFITNIAGQFVGSVRLEQMRNEAFALFDQFYYLWIDPEVWGNKLPVVRDFFTAQMHRKFPELRYCNEDWKLKEFGGRKHSEWKQSRDSKARCPLIAAQYGLSVSLPKPKRKRGGDTSAYRKKIKIEGEAISSQAVPAAAGSSAPSTSGFASSTNHPSSPSPARPCNDIIRQIGGQHSGPLQSVEGPSQASSGSVTPLTPSAQGSMSVSQESENGGPQGRTDNSVAAGTNHEESLREEETVPADDPFQTVEIPTSVHTTTADPYVPGSTPPPPPPKKLNTEKPSTAITACNLCLIDYIDIHGDGLPKKEFTEYFKNIPDSVAKEYANAVRQRKKLKEVSEQLAPTSILQAYIANLSPQEAVSTLESLGALAGPVA</sequence>